<evidence type="ECO:0000313" key="2">
    <source>
        <dbReference type="EMBL" id="GBM32319.1"/>
    </source>
</evidence>
<keyword evidence="3" id="KW-1185">Reference proteome</keyword>
<sequence length="107" mass="12455">MKGCHSHLPPPKRKDETGRTNPFHRSISKQTSVYNCTLRNLSSQRVNEENRVCILDFFPLTDWIQNLIHMVSRPYTKFHLLNLSYRVHVLMNAYRGTANALAEKSTL</sequence>
<accession>A0A4Y2EVK2</accession>
<dbReference type="Proteomes" id="UP000499080">
    <property type="component" value="Unassembled WGS sequence"/>
</dbReference>
<dbReference type="AlphaFoldDB" id="A0A4Y2EVK2"/>
<comment type="caution">
    <text evidence="2">The sequence shown here is derived from an EMBL/GenBank/DDBJ whole genome shotgun (WGS) entry which is preliminary data.</text>
</comment>
<organism evidence="2 3">
    <name type="scientific">Araneus ventricosus</name>
    <name type="common">Orbweaver spider</name>
    <name type="synonym">Epeira ventricosa</name>
    <dbReference type="NCBI Taxonomy" id="182803"/>
    <lineage>
        <taxon>Eukaryota</taxon>
        <taxon>Metazoa</taxon>
        <taxon>Ecdysozoa</taxon>
        <taxon>Arthropoda</taxon>
        <taxon>Chelicerata</taxon>
        <taxon>Arachnida</taxon>
        <taxon>Araneae</taxon>
        <taxon>Araneomorphae</taxon>
        <taxon>Entelegynae</taxon>
        <taxon>Araneoidea</taxon>
        <taxon>Araneidae</taxon>
        <taxon>Araneus</taxon>
    </lineage>
</organism>
<dbReference type="EMBL" id="BGPR01000705">
    <property type="protein sequence ID" value="GBM32319.1"/>
    <property type="molecule type" value="Genomic_DNA"/>
</dbReference>
<gene>
    <name evidence="2" type="ORF">AVEN_224706_1</name>
</gene>
<feature type="region of interest" description="Disordered" evidence="1">
    <location>
        <begin position="1"/>
        <end position="24"/>
    </location>
</feature>
<protein>
    <submittedName>
        <fullName evidence="2">Uncharacterized protein</fullName>
    </submittedName>
</protein>
<reference evidence="2 3" key="1">
    <citation type="journal article" date="2019" name="Sci. Rep.">
        <title>Orb-weaving spider Araneus ventricosus genome elucidates the spidroin gene catalogue.</title>
        <authorList>
            <person name="Kono N."/>
            <person name="Nakamura H."/>
            <person name="Ohtoshi R."/>
            <person name="Moran D.A.P."/>
            <person name="Shinohara A."/>
            <person name="Yoshida Y."/>
            <person name="Fujiwara M."/>
            <person name="Mori M."/>
            <person name="Tomita M."/>
            <person name="Arakawa K."/>
        </authorList>
    </citation>
    <scope>NUCLEOTIDE SEQUENCE [LARGE SCALE GENOMIC DNA]</scope>
</reference>
<evidence type="ECO:0000313" key="3">
    <source>
        <dbReference type="Proteomes" id="UP000499080"/>
    </source>
</evidence>
<proteinExistence type="predicted"/>
<name>A0A4Y2EVK2_ARAVE</name>
<evidence type="ECO:0000256" key="1">
    <source>
        <dbReference type="SAM" id="MobiDB-lite"/>
    </source>
</evidence>